<evidence type="ECO:0000313" key="3">
    <source>
        <dbReference type="Proteomes" id="UP000235371"/>
    </source>
</evidence>
<feature type="signal peptide" evidence="1">
    <location>
        <begin position="1"/>
        <end position="20"/>
    </location>
</feature>
<dbReference type="AlphaFoldDB" id="A0A2J6SL47"/>
<dbReference type="RefSeq" id="XP_024728344.1">
    <property type="nucleotide sequence ID" value="XM_024881730.1"/>
</dbReference>
<feature type="chain" id="PRO_5014392775" evidence="1">
    <location>
        <begin position="21"/>
        <end position="81"/>
    </location>
</feature>
<evidence type="ECO:0000313" key="2">
    <source>
        <dbReference type="EMBL" id="PMD51440.1"/>
    </source>
</evidence>
<organism evidence="2 3">
    <name type="scientific">Hyaloscypha bicolor E</name>
    <dbReference type="NCBI Taxonomy" id="1095630"/>
    <lineage>
        <taxon>Eukaryota</taxon>
        <taxon>Fungi</taxon>
        <taxon>Dikarya</taxon>
        <taxon>Ascomycota</taxon>
        <taxon>Pezizomycotina</taxon>
        <taxon>Leotiomycetes</taxon>
        <taxon>Helotiales</taxon>
        <taxon>Hyaloscyphaceae</taxon>
        <taxon>Hyaloscypha</taxon>
        <taxon>Hyaloscypha bicolor</taxon>
    </lineage>
</organism>
<reference evidence="2 3" key="1">
    <citation type="submission" date="2016-04" db="EMBL/GenBank/DDBJ databases">
        <title>A degradative enzymes factory behind the ericoid mycorrhizal symbiosis.</title>
        <authorList>
            <consortium name="DOE Joint Genome Institute"/>
            <person name="Martino E."/>
            <person name="Morin E."/>
            <person name="Grelet G."/>
            <person name="Kuo A."/>
            <person name="Kohler A."/>
            <person name="Daghino S."/>
            <person name="Barry K."/>
            <person name="Choi C."/>
            <person name="Cichocki N."/>
            <person name="Clum A."/>
            <person name="Copeland A."/>
            <person name="Hainaut M."/>
            <person name="Haridas S."/>
            <person name="Labutti K."/>
            <person name="Lindquist E."/>
            <person name="Lipzen A."/>
            <person name="Khouja H.-R."/>
            <person name="Murat C."/>
            <person name="Ohm R."/>
            <person name="Olson A."/>
            <person name="Spatafora J."/>
            <person name="Veneault-Fourrey C."/>
            <person name="Henrissat B."/>
            <person name="Grigoriev I."/>
            <person name="Martin F."/>
            <person name="Perotto S."/>
        </authorList>
    </citation>
    <scope>NUCLEOTIDE SEQUENCE [LARGE SCALE GENOMIC DNA]</scope>
    <source>
        <strain evidence="2 3">E</strain>
    </source>
</reference>
<proteinExistence type="predicted"/>
<dbReference type="GeneID" id="36589807"/>
<protein>
    <submittedName>
        <fullName evidence="2">Uncharacterized protein</fullName>
    </submittedName>
</protein>
<sequence>MTRVSTRLIILILMIEYINLLPDGFQSCVKNEEIDGKTLNTKPPNIHQIVFPARMLQVNEAHKAIDKERGLSNNHQRNQSF</sequence>
<dbReference type="Proteomes" id="UP000235371">
    <property type="component" value="Unassembled WGS sequence"/>
</dbReference>
<evidence type="ECO:0000256" key="1">
    <source>
        <dbReference type="SAM" id="SignalP"/>
    </source>
</evidence>
<keyword evidence="1" id="KW-0732">Signal</keyword>
<dbReference type="InParanoid" id="A0A2J6SL47"/>
<name>A0A2J6SL47_9HELO</name>
<keyword evidence="3" id="KW-1185">Reference proteome</keyword>
<accession>A0A2J6SL47</accession>
<gene>
    <name evidence="2" type="ORF">K444DRAFT_620550</name>
</gene>
<dbReference type="EMBL" id="KZ613912">
    <property type="protein sequence ID" value="PMD51440.1"/>
    <property type="molecule type" value="Genomic_DNA"/>
</dbReference>